<gene>
    <name evidence="7" type="ORF">FCM35_KLT10581</name>
</gene>
<dbReference type="InterPro" id="IPR045843">
    <property type="entry name" value="IND-like"/>
</dbReference>
<dbReference type="SUPFAM" id="SSF47459">
    <property type="entry name" value="HLH, helix-loop-helix DNA-binding domain"/>
    <property type="match status" value="1"/>
</dbReference>
<dbReference type="PANTHER" id="PTHR16223:SF268">
    <property type="entry name" value="SPERMATOGENESIS- AND OOGENESIS-SPECIFIC BASIC HELIX-LOOP-HELIX-CONTAINING PROTEIN 2"/>
    <property type="match status" value="1"/>
</dbReference>
<evidence type="ECO:0000256" key="3">
    <source>
        <dbReference type="ARBA" id="ARBA00023015"/>
    </source>
</evidence>
<dbReference type="PROSITE" id="PS50888">
    <property type="entry name" value="BHLH"/>
    <property type="match status" value="1"/>
</dbReference>
<proteinExistence type="inferred from homology"/>
<dbReference type="AlphaFoldDB" id="A0A833QF29"/>
<comment type="caution">
    <text evidence="7">The sequence shown here is derived from an EMBL/GenBank/DDBJ whole genome shotgun (WGS) entry which is preliminary data.</text>
</comment>
<dbReference type="Gene3D" id="4.10.280.10">
    <property type="entry name" value="Helix-loop-helix DNA-binding domain"/>
    <property type="match status" value="1"/>
</dbReference>
<dbReference type="EMBL" id="SWLB01000020">
    <property type="protein sequence ID" value="KAF3325510.1"/>
    <property type="molecule type" value="Genomic_DNA"/>
</dbReference>
<keyword evidence="8" id="KW-1185">Reference proteome</keyword>
<accession>A0A833QF29</accession>
<organism evidence="7 8">
    <name type="scientific">Carex littledalei</name>
    <dbReference type="NCBI Taxonomy" id="544730"/>
    <lineage>
        <taxon>Eukaryota</taxon>
        <taxon>Viridiplantae</taxon>
        <taxon>Streptophyta</taxon>
        <taxon>Embryophyta</taxon>
        <taxon>Tracheophyta</taxon>
        <taxon>Spermatophyta</taxon>
        <taxon>Magnoliopsida</taxon>
        <taxon>Liliopsida</taxon>
        <taxon>Poales</taxon>
        <taxon>Cyperaceae</taxon>
        <taxon>Cyperoideae</taxon>
        <taxon>Cariceae</taxon>
        <taxon>Carex</taxon>
        <taxon>Carex subgen. Euthyceras</taxon>
    </lineage>
</organism>
<evidence type="ECO:0000313" key="8">
    <source>
        <dbReference type="Proteomes" id="UP000623129"/>
    </source>
</evidence>
<dbReference type="SMART" id="SM00353">
    <property type="entry name" value="HLH"/>
    <property type="match status" value="1"/>
</dbReference>
<keyword evidence="5" id="KW-0539">Nucleus</keyword>
<protein>
    <submittedName>
        <fullName evidence="7">Transcription factor bHLH69</fullName>
    </submittedName>
</protein>
<dbReference type="Proteomes" id="UP000623129">
    <property type="component" value="Unassembled WGS sequence"/>
</dbReference>
<evidence type="ECO:0000313" key="7">
    <source>
        <dbReference type="EMBL" id="KAF3325510.1"/>
    </source>
</evidence>
<dbReference type="InterPro" id="IPR036638">
    <property type="entry name" value="HLH_DNA-bd_sf"/>
</dbReference>
<feature type="domain" description="BHLH" evidence="6">
    <location>
        <begin position="134"/>
        <end position="183"/>
    </location>
</feature>
<evidence type="ECO:0000259" key="6">
    <source>
        <dbReference type="PROSITE" id="PS50888"/>
    </source>
</evidence>
<comment type="similarity">
    <text evidence="2">Belongs to the bHLH protein family.</text>
</comment>
<dbReference type="GO" id="GO:0000981">
    <property type="term" value="F:DNA-binding transcription factor activity, RNA polymerase II-specific"/>
    <property type="evidence" value="ECO:0007669"/>
    <property type="project" value="TreeGrafter"/>
</dbReference>
<dbReference type="PANTHER" id="PTHR16223">
    <property type="entry name" value="TRANSCRIPTION FACTOR BHLH83-RELATED"/>
    <property type="match status" value="1"/>
</dbReference>
<dbReference type="GO" id="GO:0005634">
    <property type="term" value="C:nucleus"/>
    <property type="evidence" value="ECO:0007669"/>
    <property type="project" value="UniProtKB-SubCell"/>
</dbReference>
<keyword evidence="4" id="KW-0804">Transcription</keyword>
<evidence type="ECO:0000256" key="4">
    <source>
        <dbReference type="ARBA" id="ARBA00023163"/>
    </source>
</evidence>
<dbReference type="OrthoDB" id="759159at2759"/>
<evidence type="ECO:0000256" key="2">
    <source>
        <dbReference type="ARBA" id="ARBA00005510"/>
    </source>
</evidence>
<name>A0A833QF29_9POAL</name>
<dbReference type="GO" id="GO:0046983">
    <property type="term" value="F:protein dimerization activity"/>
    <property type="evidence" value="ECO:0007669"/>
    <property type="project" value="InterPro"/>
</dbReference>
<dbReference type="Pfam" id="PF00010">
    <property type="entry name" value="HLH"/>
    <property type="match status" value="1"/>
</dbReference>
<dbReference type="InterPro" id="IPR011598">
    <property type="entry name" value="bHLH_dom"/>
</dbReference>
<evidence type="ECO:0000256" key="5">
    <source>
        <dbReference type="ARBA" id="ARBA00023242"/>
    </source>
</evidence>
<keyword evidence="3" id="KW-0805">Transcription regulation</keyword>
<dbReference type="GO" id="GO:0000978">
    <property type="term" value="F:RNA polymerase II cis-regulatory region sequence-specific DNA binding"/>
    <property type="evidence" value="ECO:0007669"/>
    <property type="project" value="TreeGrafter"/>
</dbReference>
<evidence type="ECO:0000256" key="1">
    <source>
        <dbReference type="ARBA" id="ARBA00004123"/>
    </source>
</evidence>
<sequence length="253" mass="27755">MDGLRNPYLSSIWSPNNNTSDKIYNESGLESPVLIPNGEGAMLSSSFLVNNAGTNAGQLTNLPLPPRARPEPFSSNPTIRVHSSIKTETTELCSDNHQLNQLLASQAHASLVATNANAGFDGTFMPRVRARRGMATDPHSIAERHRRERIAERMHNLHDLVPNSNKTDRATMLDEVIDYVKFLKLQIKESNGILSSVSAGPTASELEEDFCLMPIELASAISTQKGTHMAGIPTARPNFNNISSSFYNDVRKK</sequence>
<reference evidence="7" key="1">
    <citation type="submission" date="2020-01" db="EMBL/GenBank/DDBJ databases">
        <title>Genome sequence of Kobresia littledalei, the first chromosome-level genome in the family Cyperaceae.</title>
        <authorList>
            <person name="Qu G."/>
        </authorList>
    </citation>
    <scope>NUCLEOTIDE SEQUENCE</scope>
    <source>
        <strain evidence="7">C.B.Clarke</strain>
        <tissue evidence="7">Leaf</tissue>
    </source>
</reference>
<comment type="subcellular location">
    <subcellularLocation>
        <location evidence="1">Nucleus</location>
    </subcellularLocation>
</comment>